<dbReference type="InterPro" id="IPR003675">
    <property type="entry name" value="Rce1/LyrA-like_dom"/>
</dbReference>
<sequence length="351" mass="39405">MLYLKRNGYRDTGSDRRIDAKDRCGCGSAPRFDRPSPSRYRGRQPAFAANRMTRYRNLALLLIGFTLAIVVAEAILRLADAPISVTDRKGPGEMIVFLIALPMLVWFSVAVGGVNPLIWFGGYLRDWPRMLRGFLTMFLVATATMIVIYLVLGLTGKVQWSEEAWQNLTPKIWWRTVVSLLVVVVLATTEETIFRAFILRYLRWKATLAVTVSALLVSSVIFSLSHLIALLGSVNQPDYLPLLFGLFLFGFLMGTVYLVTGSLSCSIGLHAGLLGFKVFLRRTELLIQHESWLTGGSDLRTGPAMWGLLLLAALIVFLCRNWLWSRLWIENVVSTRQDSPEGLGFRLGSKR</sequence>
<dbReference type="PANTHER" id="PTHR39430">
    <property type="entry name" value="MEMBRANE-ASSOCIATED PROTEASE-RELATED"/>
    <property type="match status" value="1"/>
</dbReference>
<comment type="caution">
    <text evidence="3">The sequence shown here is derived from an EMBL/GenBank/DDBJ whole genome shotgun (WGS) entry which is preliminary data.</text>
</comment>
<feature type="transmembrane region" description="Helical" evidence="1">
    <location>
        <begin position="58"/>
        <end position="76"/>
    </location>
</feature>
<name>A0ABY2QBE6_9HYPH</name>
<accession>A0ABY2QBE6</accession>
<dbReference type="GO" id="GO:0008237">
    <property type="term" value="F:metallopeptidase activity"/>
    <property type="evidence" value="ECO:0007669"/>
    <property type="project" value="UniProtKB-KW"/>
</dbReference>
<feature type="transmembrane region" description="Helical" evidence="1">
    <location>
        <begin position="96"/>
        <end position="121"/>
    </location>
</feature>
<keyword evidence="1" id="KW-1133">Transmembrane helix</keyword>
<protein>
    <submittedName>
        <fullName evidence="3">CPBP family intramembrane metalloprotease</fullName>
    </submittedName>
</protein>
<evidence type="ECO:0000259" key="2">
    <source>
        <dbReference type="Pfam" id="PF02517"/>
    </source>
</evidence>
<feature type="transmembrane region" description="Helical" evidence="1">
    <location>
        <begin position="172"/>
        <end position="194"/>
    </location>
</feature>
<dbReference type="Pfam" id="PF02517">
    <property type="entry name" value="Rce1-like"/>
    <property type="match status" value="1"/>
</dbReference>
<dbReference type="Proteomes" id="UP000306441">
    <property type="component" value="Unassembled WGS sequence"/>
</dbReference>
<keyword evidence="1" id="KW-0812">Transmembrane</keyword>
<proteinExistence type="predicted"/>
<keyword evidence="1" id="KW-0472">Membrane</keyword>
<dbReference type="PANTHER" id="PTHR39430:SF1">
    <property type="entry name" value="PROTEASE"/>
    <property type="match status" value="1"/>
</dbReference>
<evidence type="ECO:0000313" key="4">
    <source>
        <dbReference type="Proteomes" id="UP000306441"/>
    </source>
</evidence>
<keyword evidence="3" id="KW-0482">Metalloprotease</keyword>
<feature type="transmembrane region" description="Helical" evidence="1">
    <location>
        <begin position="239"/>
        <end position="260"/>
    </location>
</feature>
<dbReference type="EMBL" id="SSNY01000001">
    <property type="protein sequence ID" value="THF59592.1"/>
    <property type="molecule type" value="Genomic_DNA"/>
</dbReference>
<reference evidence="3 4" key="1">
    <citation type="submission" date="2019-04" db="EMBL/GenBank/DDBJ databases">
        <title>Mesorhizobium composti sp. nov., isolated from compost.</title>
        <authorList>
            <person name="Lin S.-Y."/>
            <person name="Hameed A."/>
            <person name="Hsieh Y.-T."/>
            <person name="Young C.-C."/>
        </authorList>
    </citation>
    <scope>NUCLEOTIDE SEQUENCE [LARGE SCALE GENOMIC DNA]</scope>
    <source>
        <strain evidence="3 4">CC-YTH430</strain>
    </source>
</reference>
<feature type="domain" description="CAAX prenyl protease 2/Lysostaphin resistance protein A-like" evidence="2">
    <location>
        <begin position="173"/>
        <end position="272"/>
    </location>
</feature>
<keyword evidence="4" id="KW-1185">Reference proteome</keyword>
<gene>
    <name evidence="3" type="ORF">E6C48_00570</name>
</gene>
<evidence type="ECO:0000256" key="1">
    <source>
        <dbReference type="SAM" id="Phobius"/>
    </source>
</evidence>
<keyword evidence="3" id="KW-0645">Protease</keyword>
<feature type="transmembrane region" description="Helical" evidence="1">
    <location>
        <begin position="206"/>
        <end position="233"/>
    </location>
</feature>
<keyword evidence="3" id="KW-0378">Hydrolase</keyword>
<evidence type="ECO:0000313" key="3">
    <source>
        <dbReference type="EMBL" id="THF59592.1"/>
    </source>
</evidence>
<feature type="transmembrane region" description="Helical" evidence="1">
    <location>
        <begin position="303"/>
        <end position="323"/>
    </location>
</feature>
<feature type="transmembrane region" description="Helical" evidence="1">
    <location>
        <begin position="133"/>
        <end position="152"/>
    </location>
</feature>
<organism evidence="3 4">
    <name type="scientific">Ollibium composti</name>
    <dbReference type="NCBI Taxonomy" id="2675109"/>
    <lineage>
        <taxon>Bacteria</taxon>
        <taxon>Pseudomonadati</taxon>
        <taxon>Pseudomonadota</taxon>
        <taxon>Alphaproteobacteria</taxon>
        <taxon>Hyphomicrobiales</taxon>
        <taxon>Phyllobacteriaceae</taxon>
        <taxon>Ollibium</taxon>
    </lineage>
</organism>